<name>A0ABQ6A5V3_9PROT</name>
<keyword evidence="2" id="KW-1185">Reference proteome</keyword>
<accession>A0ABQ6A5V3</accession>
<organism evidence="1 2">
    <name type="scientific">Acidocella aquatica</name>
    <dbReference type="NCBI Taxonomy" id="1922313"/>
    <lineage>
        <taxon>Bacteria</taxon>
        <taxon>Pseudomonadati</taxon>
        <taxon>Pseudomonadota</taxon>
        <taxon>Alphaproteobacteria</taxon>
        <taxon>Acetobacterales</taxon>
        <taxon>Acidocellaceae</taxon>
        <taxon>Acidocella</taxon>
    </lineage>
</organism>
<sequence>MTQEELSAWALKNGWQVLAGSLSLVKPSSPKEAIVRMIFKATVVSLEVKKPAGKWEKIASAPYAQVVYDEEGERPAGLGFEKIPSFAMLMRENKDRLAFSRFGQAG</sequence>
<dbReference type="EMBL" id="BSOS01000033">
    <property type="protein sequence ID" value="GLR66673.1"/>
    <property type="molecule type" value="Genomic_DNA"/>
</dbReference>
<dbReference type="RefSeq" id="WP_284257379.1">
    <property type="nucleotide sequence ID" value="NZ_BSOS01000033.1"/>
</dbReference>
<dbReference type="Proteomes" id="UP001156641">
    <property type="component" value="Unassembled WGS sequence"/>
</dbReference>
<reference evidence="2" key="1">
    <citation type="journal article" date="2019" name="Int. J. Syst. Evol. Microbiol.">
        <title>The Global Catalogue of Microorganisms (GCM) 10K type strain sequencing project: providing services to taxonomists for standard genome sequencing and annotation.</title>
        <authorList>
            <consortium name="The Broad Institute Genomics Platform"/>
            <consortium name="The Broad Institute Genome Sequencing Center for Infectious Disease"/>
            <person name="Wu L."/>
            <person name="Ma J."/>
        </authorList>
    </citation>
    <scope>NUCLEOTIDE SEQUENCE [LARGE SCALE GENOMIC DNA]</scope>
    <source>
        <strain evidence="2">NBRC 112502</strain>
    </source>
</reference>
<comment type="caution">
    <text evidence="1">The sequence shown here is derived from an EMBL/GenBank/DDBJ whole genome shotgun (WGS) entry which is preliminary data.</text>
</comment>
<gene>
    <name evidence="1" type="ORF">GCM10010909_13530</name>
</gene>
<evidence type="ECO:0000313" key="1">
    <source>
        <dbReference type="EMBL" id="GLR66673.1"/>
    </source>
</evidence>
<proteinExistence type="predicted"/>
<protein>
    <submittedName>
        <fullName evidence="1">Uncharacterized protein</fullName>
    </submittedName>
</protein>
<evidence type="ECO:0000313" key="2">
    <source>
        <dbReference type="Proteomes" id="UP001156641"/>
    </source>
</evidence>